<evidence type="ECO:0000256" key="6">
    <source>
        <dbReference type="SAM" id="Phobius"/>
    </source>
</evidence>
<dbReference type="SUPFAM" id="SSF56112">
    <property type="entry name" value="Protein kinase-like (PK-like)"/>
    <property type="match status" value="1"/>
</dbReference>
<dbReference type="PANTHER" id="PTHR23502">
    <property type="entry name" value="MAJOR FACILITATOR SUPERFAMILY"/>
    <property type="match status" value="1"/>
</dbReference>
<evidence type="ECO:0000256" key="5">
    <source>
        <dbReference type="ARBA" id="ARBA00023136"/>
    </source>
</evidence>
<proteinExistence type="inferred from homology"/>
<evidence type="ECO:0000256" key="4">
    <source>
        <dbReference type="ARBA" id="ARBA00022989"/>
    </source>
</evidence>
<keyword evidence="3 6" id="KW-0812">Transmembrane</keyword>
<accession>A0ABQ8WRF4</accession>
<dbReference type="Proteomes" id="UP001220256">
    <property type="component" value="Unassembled WGS sequence"/>
</dbReference>
<comment type="similarity">
    <text evidence="2">Belongs to the major facilitator superfamily.</text>
</comment>
<dbReference type="InterPro" id="IPR004119">
    <property type="entry name" value="EcKL"/>
</dbReference>
<feature type="domain" description="Major facilitator superfamily (MFS) profile" evidence="7">
    <location>
        <begin position="1"/>
        <end position="424"/>
    </location>
</feature>
<dbReference type="InterPro" id="IPR020846">
    <property type="entry name" value="MFS_dom"/>
</dbReference>
<evidence type="ECO:0000256" key="3">
    <source>
        <dbReference type="ARBA" id="ARBA00022692"/>
    </source>
</evidence>
<feature type="transmembrane region" description="Helical" evidence="6">
    <location>
        <begin position="215"/>
        <end position="242"/>
    </location>
</feature>
<feature type="transmembrane region" description="Helical" evidence="6">
    <location>
        <begin position="329"/>
        <end position="351"/>
    </location>
</feature>
<feature type="transmembrane region" description="Helical" evidence="6">
    <location>
        <begin position="117"/>
        <end position="136"/>
    </location>
</feature>
<name>A0ABQ8WRF4_PENCH</name>
<feature type="transmembrane region" description="Helical" evidence="6">
    <location>
        <begin position="401"/>
        <end position="420"/>
    </location>
</feature>
<sequence length="798" mass="88788">MSPALGQIQNEFKTTETVATLTLSIYVRFPWISHLKRMVGYAIGPLLFAPLSEVYGRSRIYHTGHIWYTIVSVGCALSPNTGALLVFRLLAGFTGGVPVANAGGTIADMIPRNRHGLMMSIFNAALLLSPTLAPVAGGFLAETKGWRWIFWLMTILSGATTIVSFILLRETYGPVLLQRKAAQLRRETGNELLHARGNDNVPTKQKVLQALRRPAVLLCTHPLLMLGSVYMGFVYGVTYLLFTSIPLVFRDLYGWSEGRLGLAPLGVGIGSLLALLVTGRYSDRMYVHQQQKSGHEIGLPECRLFFLFPATIALPFGLILYGWTAHVQTHWIVPIIGTAIFGGGMIFAFNSVNTYLVDVFSKYAASALAAVSFIRCISGGALPLCGPRLYERLGYGWGNNLLGFLALFFGAGSLAIWRFGTKLRERYKGHKIPVGMEKSHLVVMNVIMEEFKDTPYAFSSLSIVGGGLMNFTYRGYLMPLCDDPPSVIVKHAEAYWPGSVGISVPTDRCFVEQTMLHAVGDTLPAVMHDFICVRTPQLYHFSPKSHTIMLENMGHSKTLDQILNNATASKCISSKTATSVGRALGIWAASFHNWTRKEMKKDVALSIRKHQVSHEFLDKFTIGKILANTIDPLVRRYILEEQGRVRESLNVIHGDFSTRNIVPQNLSSQSPGRPVTLAVVDWETCRYGSYAEDIALMMFSLYKQHYLDSDNGGRAMKMINGFIRGYGRLDQELAFRIAIQVGIRLFAWTLYRPEVTNDDMEEITGISQHLIIKGSEKDQAWLEKSFVGCLFGHFEAFY</sequence>
<evidence type="ECO:0000313" key="8">
    <source>
        <dbReference type="EMBL" id="KAJ5275293.1"/>
    </source>
</evidence>
<keyword evidence="9" id="KW-1185">Reference proteome</keyword>
<dbReference type="EMBL" id="JAPVEB010000002">
    <property type="protein sequence ID" value="KAJ5275293.1"/>
    <property type="molecule type" value="Genomic_DNA"/>
</dbReference>
<gene>
    <name evidence="8" type="ORF">N7505_003838</name>
</gene>
<keyword evidence="5 6" id="KW-0472">Membrane</keyword>
<dbReference type="Pfam" id="PF02958">
    <property type="entry name" value="EcKL"/>
    <property type="match status" value="1"/>
</dbReference>
<feature type="transmembrane region" description="Helical" evidence="6">
    <location>
        <begin position="148"/>
        <end position="168"/>
    </location>
</feature>
<dbReference type="InterPro" id="IPR011701">
    <property type="entry name" value="MFS"/>
</dbReference>
<dbReference type="CDD" id="cd17323">
    <property type="entry name" value="MFS_Tpo1_MDR_like"/>
    <property type="match status" value="1"/>
</dbReference>
<protein>
    <recommendedName>
        <fullName evidence="7">Major facilitator superfamily (MFS) profile domain-containing protein</fullName>
    </recommendedName>
</protein>
<reference evidence="8 9" key="1">
    <citation type="journal article" date="2023" name="IMA Fungus">
        <title>Comparative genomic study of the Penicillium genus elucidates a diverse pangenome and 15 lateral gene transfer events.</title>
        <authorList>
            <person name="Petersen C."/>
            <person name="Sorensen T."/>
            <person name="Nielsen M.R."/>
            <person name="Sondergaard T.E."/>
            <person name="Sorensen J.L."/>
            <person name="Fitzpatrick D.A."/>
            <person name="Frisvad J.C."/>
            <person name="Nielsen K.L."/>
        </authorList>
    </citation>
    <scope>NUCLEOTIDE SEQUENCE [LARGE SCALE GENOMIC DNA]</scope>
    <source>
        <strain evidence="8 9">IBT 3361</strain>
    </source>
</reference>
<organism evidence="8 9">
    <name type="scientific">Penicillium chrysogenum</name>
    <name type="common">Penicillium notatum</name>
    <dbReference type="NCBI Taxonomy" id="5076"/>
    <lineage>
        <taxon>Eukaryota</taxon>
        <taxon>Fungi</taxon>
        <taxon>Dikarya</taxon>
        <taxon>Ascomycota</taxon>
        <taxon>Pezizomycotina</taxon>
        <taxon>Eurotiomycetes</taxon>
        <taxon>Eurotiomycetidae</taxon>
        <taxon>Eurotiales</taxon>
        <taxon>Aspergillaceae</taxon>
        <taxon>Penicillium</taxon>
        <taxon>Penicillium chrysogenum species complex</taxon>
    </lineage>
</organism>
<dbReference type="InterPro" id="IPR011009">
    <property type="entry name" value="Kinase-like_dom_sf"/>
</dbReference>
<comment type="subcellular location">
    <subcellularLocation>
        <location evidence="1">Membrane</location>
        <topology evidence="1">Multi-pass membrane protein</topology>
    </subcellularLocation>
</comment>
<comment type="caution">
    <text evidence="8">The sequence shown here is derived from an EMBL/GenBank/DDBJ whole genome shotgun (WGS) entry which is preliminary data.</text>
</comment>
<dbReference type="Pfam" id="PF07690">
    <property type="entry name" value="MFS_1"/>
    <property type="match status" value="1"/>
</dbReference>
<dbReference type="Gene3D" id="3.90.1200.10">
    <property type="match status" value="1"/>
</dbReference>
<evidence type="ECO:0000313" key="9">
    <source>
        <dbReference type="Proteomes" id="UP001220256"/>
    </source>
</evidence>
<evidence type="ECO:0000256" key="2">
    <source>
        <dbReference type="ARBA" id="ARBA00008335"/>
    </source>
</evidence>
<dbReference type="Gene3D" id="3.30.200.20">
    <property type="entry name" value="Phosphorylase Kinase, domain 1"/>
    <property type="match status" value="1"/>
</dbReference>
<evidence type="ECO:0000259" key="7">
    <source>
        <dbReference type="PROSITE" id="PS50850"/>
    </source>
</evidence>
<evidence type="ECO:0000256" key="1">
    <source>
        <dbReference type="ARBA" id="ARBA00004141"/>
    </source>
</evidence>
<feature type="transmembrane region" description="Helical" evidence="6">
    <location>
        <begin position="302"/>
        <end position="323"/>
    </location>
</feature>
<keyword evidence="4 6" id="KW-1133">Transmembrane helix</keyword>
<dbReference type="Gene3D" id="1.20.1250.20">
    <property type="entry name" value="MFS general substrate transporter like domains"/>
    <property type="match status" value="1"/>
</dbReference>
<dbReference type="PROSITE" id="PS50850">
    <property type="entry name" value="MFS"/>
    <property type="match status" value="1"/>
</dbReference>
<dbReference type="PANTHER" id="PTHR23502:SF68">
    <property type="entry name" value="MULTIDRUG TRANSPORTER, PUTATIVE (AFU_ORTHOLOGUE AFUA_3G01120)-RELATED"/>
    <property type="match status" value="1"/>
</dbReference>
<feature type="transmembrane region" description="Helical" evidence="6">
    <location>
        <begin position="363"/>
        <end position="381"/>
    </location>
</feature>
<dbReference type="SUPFAM" id="SSF103473">
    <property type="entry name" value="MFS general substrate transporter"/>
    <property type="match status" value="1"/>
</dbReference>
<feature type="transmembrane region" description="Helical" evidence="6">
    <location>
        <begin position="262"/>
        <end position="281"/>
    </location>
</feature>
<dbReference type="InterPro" id="IPR036259">
    <property type="entry name" value="MFS_trans_sf"/>
</dbReference>